<name>A0A0E9PIL7_ANGAN</name>
<evidence type="ECO:0000313" key="1">
    <source>
        <dbReference type="EMBL" id="JAH03925.1"/>
    </source>
</evidence>
<reference evidence="1" key="1">
    <citation type="submission" date="2014-11" db="EMBL/GenBank/DDBJ databases">
        <authorList>
            <person name="Amaro Gonzalez C."/>
        </authorList>
    </citation>
    <scope>NUCLEOTIDE SEQUENCE</scope>
</reference>
<reference evidence="1" key="2">
    <citation type="journal article" date="2015" name="Fish Shellfish Immunol.">
        <title>Early steps in the European eel (Anguilla anguilla)-Vibrio vulnificus interaction in the gills: Role of the RtxA13 toxin.</title>
        <authorList>
            <person name="Callol A."/>
            <person name="Pajuelo D."/>
            <person name="Ebbesson L."/>
            <person name="Teles M."/>
            <person name="MacKenzie S."/>
            <person name="Amaro C."/>
        </authorList>
    </citation>
    <scope>NUCLEOTIDE SEQUENCE</scope>
</reference>
<sequence length="59" mass="6937">MSPLEIMFITEGMTEIFNIKLQETYDRDTKLSPQATGITALTLKWSVPFYTRYTHCKYL</sequence>
<dbReference type="EMBL" id="GBXM01104652">
    <property type="protein sequence ID" value="JAH03925.1"/>
    <property type="molecule type" value="Transcribed_RNA"/>
</dbReference>
<dbReference type="AlphaFoldDB" id="A0A0E9PIL7"/>
<protein>
    <submittedName>
        <fullName evidence="1">Uncharacterized protein</fullName>
    </submittedName>
</protein>
<accession>A0A0E9PIL7</accession>
<proteinExistence type="predicted"/>
<organism evidence="1">
    <name type="scientific">Anguilla anguilla</name>
    <name type="common">European freshwater eel</name>
    <name type="synonym">Muraena anguilla</name>
    <dbReference type="NCBI Taxonomy" id="7936"/>
    <lineage>
        <taxon>Eukaryota</taxon>
        <taxon>Metazoa</taxon>
        <taxon>Chordata</taxon>
        <taxon>Craniata</taxon>
        <taxon>Vertebrata</taxon>
        <taxon>Euteleostomi</taxon>
        <taxon>Actinopterygii</taxon>
        <taxon>Neopterygii</taxon>
        <taxon>Teleostei</taxon>
        <taxon>Anguilliformes</taxon>
        <taxon>Anguillidae</taxon>
        <taxon>Anguilla</taxon>
    </lineage>
</organism>